<comment type="caution">
    <text evidence="2">The sequence shown here is derived from an EMBL/GenBank/DDBJ whole genome shotgun (WGS) entry which is preliminary data.</text>
</comment>
<evidence type="ECO:0000313" key="2">
    <source>
        <dbReference type="EMBL" id="MFC5495448.1"/>
    </source>
</evidence>
<gene>
    <name evidence="2" type="ORF">ACFPKY_20235</name>
</gene>
<dbReference type="InterPro" id="IPR013783">
    <property type="entry name" value="Ig-like_fold"/>
</dbReference>
<evidence type="ECO:0000313" key="3">
    <source>
        <dbReference type="Proteomes" id="UP001595956"/>
    </source>
</evidence>
<reference evidence="3" key="1">
    <citation type="journal article" date="2019" name="Int. J. Syst. Evol. Microbiol.">
        <title>The Global Catalogue of Microorganisms (GCM) 10K type strain sequencing project: providing services to taxonomists for standard genome sequencing and annotation.</title>
        <authorList>
            <consortium name="The Broad Institute Genomics Platform"/>
            <consortium name="The Broad Institute Genome Sequencing Center for Infectious Disease"/>
            <person name="Wu L."/>
            <person name="Ma J."/>
        </authorList>
    </citation>
    <scope>NUCLEOTIDE SEQUENCE [LARGE SCALE GENOMIC DNA]</scope>
    <source>
        <strain evidence="3">KACC 13778</strain>
    </source>
</reference>
<dbReference type="EMBL" id="JBHSMD010000010">
    <property type="protein sequence ID" value="MFC5495448.1"/>
    <property type="molecule type" value="Genomic_DNA"/>
</dbReference>
<proteinExistence type="predicted"/>
<evidence type="ECO:0000256" key="1">
    <source>
        <dbReference type="SAM" id="SignalP"/>
    </source>
</evidence>
<feature type="chain" id="PRO_5046713941" evidence="1">
    <location>
        <begin position="33"/>
        <end position="868"/>
    </location>
</feature>
<organism evidence="2 3">
    <name type="scientific">Nocardioides caricicola</name>
    <dbReference type="NCBI Taxonomy" id="634770"/>
    <lineage>
        <taxon>Bacteria</taxon>
        <taxon>Bacillati</taxon>
        <taxon>Actinomycetota</taxon>
        <taxon>Actinomycetes</taxon>
        <taxon>Propionibacteriales</taxon>
        <taxon>Nocardioidaceae</taxon>
        <taxon>Nocardioides</taxon>
    </lineage>
</organism>
<dbReference type="Gene3D" id="2.60.40.10">
    <property type="entry name" value="Immunoglobulins"/>
    <property type="match status" value="1"/>
</dbReference>
<protein>
    <submittedName>
        <fullName evidence="2">Beta strand repeat-containing protein</fullName>
    </submittedName>
</protein>
<keyword evidence="1" id="KW-0732">Signal</keyword>
<sequence length="868" mass="86664">MNSSGIKRGLAATAVSALAIAGIPLLASSASAEPGDEIVLGSVGPTLNGGTTGGVVVLKTKNISEAQAEGDPGAANTAAFQLSNTNLNGSPTNANQAVSLVGVPVWVESGTANDSNKTDGYDEVTLRVAVTTSDPGAAAAYAIYMDDATTGGDDQTVQASEARVQVSQTTSGALASVEIAPASQTVAAGNTSGDYTVTLKDSAGRTTQLQGTPAETIGISTDHASIDTNDADDTISAAEAPLGTFKFKATTTGATPTGAHTITLDPSRAGVPNATASLTVGAAASLTDAMVDIVTAADSWNGFGNNPDVDGDNTQTLVRVDQGSIKIDIKGGAGNAGATVTLNLDGHAGPNQITFGGQATSTVSTVLDAQGNGSITITPDTGTVQENEEIAVSGSGFTEDLVFQRAAGSAVVIGQDIYFSALKATTTVTGTVVDQFGNPITTGFVSAFRDAVAPNAETPPGQIKPVGADGTVSFDFTDTNAAVGQSDTVTLAWVPDQFTPIGQAKTDTATIKYTATGQGADFNTFLDTKNTGVPTYKASDVTVAPLASDGVADTDATEFVAIELLDGEAGQAVTLSVDNGALIVDATAGGDTVAEGKSSVTVNTDGGGDILTAEGLRIIGTKSGVTTLTITSANRTETAQFTVSAQTDTTTARNVAVEGEDTVESGTTQVPFTVTVTDAFGNGVPNVAVSSLNIQVTGPGQFQDSSGVTNAAGELTVNVRADADAEGEVGITVTGLPNAVTNQFGAGANQLDSAAAANSAPGFTVSANQASATTVIEAAEPEPVDPKLVVSGKGGKTDKVKANAIADAAGAKATLWVGGVKKKTGTLNESGNFTFSIKDKNGKKATKYVVKISATDLTTADKASAKIK</sequence>
<dbReference type="RefSeq" id="WP_345181664.1">
    <property type="nucleotide sequence ID" value="NZ_BAABFQ010000009.1"/>
</dbReference>
<name>A0ABW0N7C3_9ACTN</name>
<feature type="signal peptide" evidence="1">
    <location>
        <begin position="1"/>
        <end position="32"/>
    </location>
</feature>
<dbReference type="Proteomes" id="UP001595956">
    <property type="component" value="Unassembled WGS sequence"/>
</dbReference>
<accession>A0ABW0N7C3</accession>
<keyword evidence="3" id="KW-1185">Reference proteome</keyword>